<organism evidence="3 4">
    <name type="scientific">Mycoplasma zalophi</name>
    <dbReference type="NCBI Taxonomy" id="191287"/>
    <lineage>
        <taxon>Bacteria</taxon>
        <taxon>Bacillati</taxon>
        <taxon>Mycoplasmatota</taxon>
        <taxon>Mollicutes</taxon>
        <taxon>Mycoplasmataceae</taxon>
        <taxon>Mycoplasma</taxon>
    </lineage>
</organism>
<gene>
    <name evidence="3" type="ORF">KQ875_00425</name>
</gene>
<sequence length="481" mass="57672">MEKEKQKQKKKTLISIIIIFLSIIFGIAVSSISVYYITRNQGINLNKQKEKDKNYYLLKLQSLENQLIEKESEIYKLNNQMENFNDNNNDVLKERVKTLESESNTLRERISSMNSILKSKDIEISELLKKLKEFEDRYLPSEDVDHEDFKNDNFDIVLNTTYDKSYSTDPLKPVEKDDYSTKVTLKRNTNHNNLTEKEFLFEFDYDFYQKLFDEEKRHTQWENMNNEVLVKWEELVLDAIMYAGATVGPGWSIDNNKIFYFAIEPKDLIEINFLNKELKSKKISYEFNYNYQKNHILNIDEIYKSGKHYRVIIKIKSGINRDARYNYKNDEELNKKIKYYINNDWNIANYSIDEKSQNNEDIKFYWKEYKTKDEENNIPAHVDLIIYLSAKKQKELFHNLEANINEKAAILKNILNEELKTKQWYLDLDKTYEKEITSWNVENEHFTLEYNNFSYGESNKTPLYLNILRLNFLNSQDLSDN</sequence>
<evidence type="ECO:0000256" key="1">
    <source>
        <dbReference type="SAM" id="Coils"/>
    </source>
</evidence>
<reference evidence="3" key="1">
    <citation type="submission" date="2021-06" db="EMBL/GenBank/DDBJ databases">
        <title>Novel Mycoplasma species detected in California sea lions (Zalophus californianus) from the USA.</title>
        <authorList>
            <person name="Volokhov D.V."/>
            <person name="Furtak V.A."/>
            <person name="Zagorodnyaya T.A."/>
        </authorList>
    </citation>
    <scope>NUCLEOTIDE SEQUENCE [LARGE SCALE GENOMIC DNA]</scope>
    <source>
        <strain evidence="3">CSL 5346</strain>
    </source>
</reference>
<comment type="caution">
    <text evidence="3">The sequence shown here is derived from an EMBL/GenBank/DDBJ whole genome shotgun (WGS) entry which is preliminary data.</text>
</comment>
<evidence type="ECO:0000313" key="3">
    <source>
        <dbReference type="EMBL" id="MBU4692063.1"/>
    </source>
</evidence>
<keyword evidence="2" id="KW-0472">Membrane</keyword>
<dbReference type="Proteomes" id="UP000718793">
    <property type="component" value="Unassembled WGS sequence"/>
</dbReference>
<protein>
    <submittedName>
        <fullName evidence="3">Uncharacterized protein</fullName>
    </submittedName>
</protein>
<evidence type="ECO:0000256" key="2">
    <source>
        <dbReference type="SAM" id="Phobius"/>
    </source>
</evidence>
<dbReference type="RefSeq" id="WP_216488321.1">
    <property type="nucleotide sequence ID" value="NZ_JAHMHH010000001.1"/>
</dbReference>
<accession>A0ABS6DPJ1</accession>
<proteinExistence type="predicted"/>
<dbReference type="EMBL" id="JAHMHH010000001">
    <property type="protein sequence ID" value="MBU4692063.1"/>
    <property type="molecule type" value="Genomic_DNA"/>
</dbReference>
<feature type="transmembrane region" description="Helical" evidence="2">
    <location>
        <begin position="12"/>
        <end position="37"/>
    </location>
</feature>
<feature type="coiled-coil region" evidence="1">
    <location>
        <begin position="46"/>
        <end position="137"/>
    </location>
</feature>
<keyword evidence="4" id="KW-1185">Reference proteome</keyword>
<keyword evidence="2" id="KW-0812">Transmembrane</keyword>
<keyword evidence="1" id="KW-0175">Coiled coil</keyword>
<keyword evidence="2" id="KW-1133">Transmembrane helix</keyword>
<name>A0ABS6DPJ1_9MOLU</name>
<evidence type="ECO:0000313" key="4">
    <source>
        <dbReference type="Proteomes" id="UP000718793"/>
    </source>
</evidence>